<protein>
    <submittedName>
        <fullName evidence="1">Uncharacterized protein</fullName>
    </submittedName>
</protein>
<dbReference type="EMBL" id="JACIDW010000008">
    <property type="protein sequence ID" value="MBB3965179.1"/>
    <property type="molecule type" value="Genomic_DNA"/>
</dbReference>
<sequence>MLPLDAWEWHAYIDGIDRETGERPEGLDAAR</sequence>
<name>A0A7W6CVH9_9HYPH</name>
<accession>A0A7W6CVH9</accession>
<gene>
    <name evidence="1" type="ORF">GGQ67_002847</name>
</gene>
<proteinExistence type="predicted"/>
<evidence type="ECO:0000313" key="2">
    <source>
        <dbReference type="Proteomes" id="UP000582090"/>
    </source>
</evidence>
<evidence type="ECO:0000313" key="1">
    <source>
        <dbReference type="EMBL" id="MBB3965179.1"/>
    </source>
</evidence>
<keyword evidence="2" id="KW-1185">Reference proteome</keyword>
<comment type="caution">
    <text evidence="1">The sequence shown here is derived from an EMBL/GenBank/DDBJ whole genome shotgun (WGS) entry which is preliminary data.</text>
</comment>
<dbReference type="AlphaFoldDB" id="A0A7W6CVH9"/>
<dbReference type="Proteomes" id="UP000582090">
    <property type="component" value="Unassembled WGS sequence"/>
</dbReference>
<organism evidence="1 2">
    <name type="scientific">Rhizobium metallidurans</name>
    <dbReference type="NCBI Taxonomy" id="1265931"/>
    <lineage>
        <taxon>Bacteria</taxon>
        <taxon>Pseudomonadati</taxon>
        <taxon>Pseudomonadota</taxon>
        <taxon>Alphaproteobacteria</taxon>
        <taxon>Hyphomicrobiales</taxon>
        <taxon>Rhizobiaceae</taxon>
        <taxon>Rhizobium/Agrobacterium group</taxon>
        <taxon>Rhizobium</taxon>
    </lineage>
</organism>
<reference evidence="1 2" key="1">
    <citation type="submission" date="2020-08" db="EMBL/GenBank/DDBJ databases">
        <title>Genomic Encyclopedia of Type Strains, Phase IV (KMG-IV): sequencing the most valuable type-strain genomes for metagenomic binning, comparative biology and taxonomic classification.</title>
        <authorList>
            <person name="Goeker M."/>
        </authorList>
    </citation>
    <scope>NUCLEOTIDE SEQUENCE [LARGE SCALE GENOMIC DNA]</scope>
    <source>
        <strain evidence="1 2">DSM 26575</strain>
    </source>
</reference>